<dbReference type="InterPro" id="IPR012951">
    <property type="entry name" value="BBE"/>
</dbReference>
<dbReference type="GO" id="GO:0016491">
    <property type="term" value="F:oxidoreductase activity"/>
    <property type="evidence" value="ECO:0007669"/>
    <property type="project" value="UniProtKB-KW"/>
</dbReference>
<dbReference type="GO" id="GO:0071949">
    <property type="term" value="F:FAD binding"/>
    <property type="evidence" value="ECO:0007669"/>
    <property type="project" value="InterPro"/>
</dbReference>
<keyword evidence="3" id="KW-0732">Signal</keyword>
<comment type="caution">
    <text evidence="5">The sequence shown here is derived from an EMBL/GenBank/DDBJ whole genome shotgun (WGS) entry which is preliminary data.</text>
</comment>
<name>A0A179GE69_PURLI</name>
<accession>A0A179GE69</accession>
<reference evidence="5 6" key="1">
    <citation type="submission" date="2016-01" db="EMBL/GenBank/DDBJ databases">
        <title>Biosynthesis of antibiotic leucinostatins and their inhibition on Phytophthora in bio-control Purpureocillium lilacinum.</title>
        <authorList>
            <person name="Wang G."/>
            <person name="Liu Z."/>
            <person name="Lin R."/>
            <person name="Li E."/>
            <person name="Mao Z."/>
            <person name="Ling J."/>
            <person name="Yin W."/>
            <person name="Xie B."/>
        </authorList>
    </citation>
    <scope>NUCLEOTIDE SEQUENCE [LARGE SCALE GENOMIC DNA]</scope>
    <source>
        <strain evidence="5">PLBJ-1</strain>
    </source>
</reference>
<keyword evidence="2" id="KW-0560">Oxidoreductase</keyword>
<feature type="chain" id="PRO_5008102556" evidence="3">
    <location>
        <begin position="18"/>
        <end position="568"/>
    </location>
</feature>
<organism evidence="5 6">
    <name type="scientific">Purpureocillium lilacinum</name>
    <name type="common">Paecilomyces lilacinus</name>
    <dbReference type="NCBI Taxonomy" id="33203"/>
    <lineage>
        <taxon>Eukaryota</taxon>
        <taxon>Fungi</taxon>
        <taxon>Dikarya</taxon>
        <taxon>Ascomycota</taxon>
        <taxon>Pezizomycotina</taxon>
        <taxon>Sordariomycetes</taxon>
        <taxon>Hypocreomycetidae</taxon>
        <taxon>Hypocreales</taxon>
        <taxon>Ophiocordycipitaceae</taxon>
        <taxon>Purpureocillium</taxon>
    </lineage>
</organism>
<dbReference type="InterPro" id="IPR006094">
    <property type="entry name" value="Oxid_FAD_bind_N"/>
</dbReference>
<dbReference type="PANTHER" id="PTHR13878:SF91">
    <property type="entry name" value="FAD BINDING DOMAIN PROTEIN (AFU_ORTHOLOGUE AFUA_6G12070)-RELATED"/>
    <property type="match status" value="1"/>
</dbReference>
<evidence type="ECO:0000256" key="1">
    <source>
        <dbReference type="ARBA" id="ARBA00005466"/>
    </source>
</evidence>
<evidence type="ECO:0000256" key="3">
    <source>
        <dbReference type="SAM" id="SignalP"/>
    </source>
</evidence>
<gene>
    <name evidence="5" type="ORF">VFPBJ_09646</name>
</gene>
<dbReference type="Pfam" id="PF08031">
    <property type="entry name" value="BBE"/>
    <property type="match status" value="1"/>
</dbReference>
<protein>
    <submittedName>
        <fullName evidence="5">FAD binding domain-containingprotein</fullName>
    </submittedName>
</protein>
<dbReference type="EMBL" id="LSBH01000008">
    <property type="protein sequence ID" value="OAQ75673.1"/>
    <property type="molecule type" value="Genomic_DNA"/>
</dbReference>
<dbReference type="Pfam" id="PF01565">
    <property type="entry name" value="FAD_binding_4"/>
    <property type="match status" value="1"/>
</dbReference>
<dbReference type="Proteomes" id="UP000078240">
    <property type="component" value="Unassembled WGS sequence"/>
</dbReference>
<dbReference type="AlphaFoldDB" id="A0A179GE69"/>
<proteinExistence type="inferred from homology"/>
<dbReference type="InterPro" id="IPR016169">
    <property type="entry name" value="FAD-bd_PCMH_sub2"/>
</dbReference>
<dbReference type="SUPFAM" id="SSF56176">
    <property type="entry name" value="FAD-binding/transporter-associated domain-like"/>
    <property type="match status" value="1"/>
</dbReference>
<evidence type="ECO:0000313" key="6">
    <source>
        <dbReference type="Proteomes" id="UP000078240"/>
    </source>
</evidence>
<dbReference type="InterPro" id="IPR016166">
    <property type="entry name" value="FAD-bd_PCMH"/>
</dbReference>
<dbReference type="PANTHER" id="PTHR13878">
    <property type="entry name" value="GULONOLACTONE OXIDASE"/>
    <property type="match status" value="1"/>
</dbReference>
<dbReference type="InterPro" id="IPR036318">
    <property type="entry name" value="FAD-bd_PCMH-like_sf"/>
</dbReference>
<dbReference type="InterPro" id="IPR050432">
    <property type="entry name" value="FAD-linked_Oxidoreductases_BP"/>
</dbReference>
<evidence type="ECO:0000256" key="2">
    <source>
        <dbReference type="ARBA" id="ARBA00023002"/>
    </source>
</evidence>
<comment type="similarity">
    <text evidence="1">Belongs to the oxygen-dependent FAD-linked oxidoreductase family.</text>
</comment>
<sequence>MHGRVVRVLLFAAVALAVRRPPELLAEDGGCKCFPGNACWPGHSDWDRLNSTVGGRLIATTPLGSPCHDPHYNETECATLQKEWLYSAVHMESSSSVMAPLFANKSCDPFQPRSSPCTLGNYVRYAVDARSPQDVAATLTFASRHRIRLVVRNTGHDYNGRSTGAGALAVWTHHMKDSAVIDWADRHYIGKALRVGAGVQGFEALAEARKHGRVVVTGECPTVGLAGGYTQGGGHSALSTVHGLAADNVLSYEVVTASGKHVRASRAENSDLYWALSGGGGGNYGVVVSMTVRAHPDAKVSGASFAITAPENSTSLYDAIDLFHEALPGMVDSGAMVIYYFGAGFLQMPALTLFGKSTEETEKVLKPFIDAASAQGFVVKPNYTEFESYYDHYAHYWGPLPAGNIQVGTQLFGGRLIPRDALTHFSPTARELVSMGVTFIGVGLDVSRFGREKAAAVLPQWRQTLVHASLTMPWSFDAPFEEMVAEQNRMTREVQPVIEAATPGAGAYMNEADFQQPDFQETFFGANYDRLLRIKKKYDPNGLFYATAGVGSEEWTVKKDGRLCRAHR</sequence>
<evidence type="ECO:0000313" key="5">
    <source>
        <dbReference type="EMBL" id="OAQ75673.1"/>
    </source>
</evidence>
<evidence type="ECO:0000259" key="4">
    <source>
        <dbReference type="PROSITE" id="PS51387"/>
    </source>
</evidence>
<feature type="domain" description="FAD-binding PCMH-type" evidence="4">
    <location>
        <begin position="118"/>
        <end position="297"/>
    </location>
</feature>
<dbReference type="PROSITE" id="PS51387">
    <property type="entry name" value="FAD_PCMH"/>
    <property type="match status" value="1"/>
</dbReference>
<dbReference type="Gene3D" id="3.30.465.10">
    <property type="match status" value="2"/>
</dbReference>
<feature type="signal peptide" evidence="3">
    <location>
        <begin position="1"/>
        <end position="17"/>
    </location>
</feature>